<reference evidence="1" key="1">
    <citation type="submission" date="2021-02" db="EMBL/GenBank/DDBJ databases">
        <authorList>
            <person name="Dougan E. K."/>
            <person name="Rhodes N."/>
            <person name="Thang M."/>
            <person name="Chan C."/>
        </authorList>
    </citation>
    <scope>NUCLEOTIDE SEQUENCE</scope>
</reference>
<name>A0A812IXJ8_SYMPI</name>
<comment type="caution">
    <text evidence="1">The sequence shown here is derived from an EMBL/GenBank/DDBJ whole genome shotgun (WGS) entry which is preliminary data.</text>
</comment>
<protein>
    <submittedName>
        <fullName evidence="1">Uncharacterized protein</fullName>
    </submittedName>
</protein>
<organism evidence="1 2">
    <name type="scientific">Symbiodinium pilosum</name>
    <name type="common">Dinoflagellate</name>
    <dbReference type="NCBI Taxonomy" id="2952"/>
    <lineage>
        <taxon>Eukaryota</taxon>
        <taxon>Sar</taxon>
        <taxon>Alveolata</taxon>
        <taxon>Dinophyceae</taxon>
        <taxon>Suessiales</taxon>
        <taxon>Symbiodiniaceae</taxon>
        <taxon>Symbiodinium</taxon>
    </lineage>
</organism>
<accession>A0A812IXJ8</accession>
<proteinExistence type="predicted"/>
<keyword evidence="2" id="KW-1185">Reference proteome</keyword>
<feature type="non-terminal residue" evidence="1">
    <location>
        <position position="56"/>
    </location>
</feature>
<dbReference type="AlphaFoldDB" id="A0A812IXJ8"/>
<evidence type="ECO:0000313" key="2">
    <source>
        <dbReference type="Proteomes" id="UP000649617"/>
    </source>
</evidence>
<sequence>MTLTPVIKQNLVQMIRTPKVRDATVKAAVDELLLTVSKNCTSERDLKMTFVANALR</sequence>
<evidence type="ECO:0000313" key="1">
    <source>
        <dbReference type="EMBL" id="CAE7179370.1"/>
    </source>
</evidence>
<gene>
    <name evidence="1" type="ORF">SPIL2461_LOCUS1008</name>
</gene>
<dbReference type="EMBL" id="CAJNIZ010000958">
    <property type="protein sequence ID" value="CAE7179370.1"/>
    <property type="molecule type" value="Genomic_DNA"/>
</dbReference>
<dbReference type="Proteomes" id="UP000649617">
    <property type="component" value="Unassembled WGS sequence"/>
</dbReference>